<evidence type="ECO:0000256" key="6">
    <source>
        <dbReference type="ARBA" id="ARBA00023136"/>
    </source>
</evidence>
<comment type="subcellular location">
    <subcellularLocation>
        <location evidence="2">Endoplasmic reticulum</location>
    </subcellularLocation>
    <subcellularLocation>
        <location evidence="3">Membrane</location>
    </subcellularLocation>
    <subcellularLocation>
        <location evidence="1">Mitochondrion</location>
    </subcellularLocation>
</comment>
<evidence type="ECO:0000256" key="7">
    <source>
        <dbReference type="SAM" id="MobiDB-lite"/>
    </source>
</evidence>
<evidence type="ECO:0000313" key="8">
    <source>
        <dbReference type="EMBL" id="KAK8232531.1"/>
    </source>
</evidence>
<keyword evidence="5" id="KW-0496">Mitochondrion</keyword>
<dbReference type="InterPro" id="IPR052374">
    <property type="entry name" value="SERAC1"/>
</dbReference>
<gene>
    <name evidence="8" type="ORF">HDK90DRAFT_314095</name>
</gene>
<dbReference type="InterPro" id="IPR029058">
    <property type="entry name" value="AB_hydrolase_fold"/>
</dbReference>
<dbReference type="Gene3D" id="3.40.50.1820">
    <property type="entry name" value="alpha/beta hydrolase"/>
    <property type="match status" value="1"/>
</dbReference>
<dbReference type="SUPFAM" id="SSF53474">
    <property type="entry name" value="alpha/beta-Hydrolases"/>
    <property type="match status" value="1"/>
</dbReference>
<protein>
    <submittedName>
        <fullName evidence="8">Uncharacterized protein</fullName>
    </submittedName>
</protein>
<dbReference type="PANTHER" id="PTHR48182:SF2">
    <property type="entry name" value="PROTEIN SERAC1"/>
    <property type="match status" value="1"/>
</dbReference>
<evidence type="ECO:0000313" key="9">
    <source>
        <dbReference type="Proteomes" id="UP001492380"/>
    </source>
</evidence>
<dbReference type="PANTHER" id="PTHR48182">
    <property type="entry name" value="PROTEIN SERAC1"/>
    <property type="match status" value="1"/>
</dbReference>
<evidence type="ECO:0000256" key="2">
    <source>
        <dbReference type="ARBA" id="ARBA00004240"/>
    </source>
</evidence>
<reference evidence="8 9" key="1">
    <citation type="submission" date="2024-04" db="EMBL/GenBank/DDBJ databases">
        <title>Phyllosticta paracitricarpa is synonymous to the EU quarantine fungus P. citricarpa based on phylogenomic analyses.</title>
        <authorList>
            <consortium name="Lawrence Berkeley National Laboratory"/>
            <person name="Van Ingen-Buijs V.A."/>
            <person name="Van Westerhoven A.C."/>
            <person name="Haridas S."/>
            <person name="Skiadas P."/>
            <person name="Martin F."/>
            <person name="Groenewald J.Z."/>
            <person name="Crous P.W."/>
            <person name="Seidl M.F."/>
        </authorList>
    </citation>
    <scope>NUCLEOTIDE SEQUENCE [LARGE SCALE GENOMIC DNA]</scope>
    <source>
        <strain evidence="8 9">CBS 123374</strain>
    </source>
</reference>
<feature type="region of interest" description="Disordered" evidence="7">
    <location>
        <begin position="1"/>
        <end position="27"/>
    </location>
</feature>
<keyword evidence="9" id="KW-1185">Reference proteome</keyword>
<comment type="caution">
    <text evidence="8">The sequence shown here is derived from an EMBL/GenBank/DDBJ whole genome shotgun (WGS) entry which is preliminary data.</text>
</comment>
<evidence type="ECO:0000256" key="1">
    <source>
        <dbReference type="ARBA" id="ARBA00004173"/>
    </source>
</evidence>
<keyword evidence="6" id="KW-0472">Membrane</keyword>
<proteinExistence type="predicted"/>
<name>A0ABR1YMN2_9PEZI</name>
<organism evidence="8 9">
    <name type="scientific">Phyllosticta capitalensis</name>
    <dbReference type="NCBI Taxonomy" id="121624"/>
    <lineage>
        <taxon>Eukaryota</taxon>
        <taxon>Fungi</taxon>
        <taxon>Dikarya</taxon>
        <taxon>Ascomycota</taxon>
        <taxon>Pezizomycotina</taxon>
        <taxon>Dothideomycetes</taxon>
        <taxon>Dothideomycetes incertae sedis</taxon>
        <taxon>Botryosphaeriales</taxon>
        <taxon>Phyllostictaceae</taxon>
        <taxon>Phyllosticta</taxon>
    </lineage>
</organism>
<dbReference type="Proteomes" id="UP001492380">
    <property type="component" value="Unassembled WGS sequence"/>
</dbReference>
<accession>A0ABR1YMN2</accession>
<evidence type="ECO:0000256" key="3">
    <source>
        <dbReference type="ARBA" id="ARBA00004370"/>
    </source>
</evidence>
<feature type="compositionally biased region" description="Polar residues" evidence="7">
    <location>
        <begin position="10"/>
        <end position="20"/>
    </location>
</feature>
<keyword evidence="4" id="KW-0256">Endoplasmic reticulum</keyword>
<sequence>MARPQKRGSAASTRKGSSFRDQVPRGPQIVAEMVMLKKGLRRLTFDRKKQDVAVGGETTGAQFESDIAQAEEEDIASAGPSRVHTGLSRVQTGLPRAQTGLSNMAPPKTGLGEPLADPPNATVDIVFVHGLGGDRINTWSTKPTEDSPEPVFWPRDLLPDVCKTARILSFGYDADYARSWLGKEIPLETSLDEYSTSLLQGLAGYRNRTNSAGRPVLFVAHSLGGLVVANALSRQHGSNGGSQSIADATKGVAFLGTPFKGSDMATVGKVVLRVASLFTTTNENSLRTLQRRSERAADITTNFLAYIDGRTHSPDANYLDVACFFEEHPMRVAKSFGLVVDMESATIPGKKPQPIPANHREMCRYEFAEHPGFRSVSDQLCQWITALEVPASEEAVQTQTSAIHIGDTIFRERVENHGGVVMGSVYNAAQDGMHITGSSTTNYHGWHPGGTAAGH</sequence>
<evidence type="ECO:0000256" key="5">
    <source>
        <dbReference type="ARBA" id="ARBA00023128"/>
    </source>
</evidence>
<evidence type="ECO:0000256" key="4">
    <source>
        <dbReference type="ARBA" id="ARBA00022824"/>
    </source>
</evidence>
<dbReference type="EMBL" id="JBBWRZ010000007">
    <property type="protein sequence ID" value="KAK8232531.1"/>
    <property type="molecule type" value="Genomic_DNA"/>
</dbReference>